<sequence length="41" mass="4652">MLVSVTFLTEKRQMNPNTPPTSFKLVVHYINGTSQTFEVPV</sequence>
<evidence type="ECO:0000313" key="1">
    <source>
        <dbReference type="EMBL" id="WZB89819.1"/>
    </source>
</evidence>
<protein>
    <submittedName>
        <fullName evidence="1">Uncharacterized protein</fullName>
    </submittedName>
</protein>
<accession>A0ABZ2UWX1</accession>
<dbReference type="Proteomes" id="UP001483337">
    <property type="component" value="Chromosome"/>
</dbReference>
<evidence type="ECO:0000313" key="2">
    <source>
        <dbReference type="Proteomes" id="UP001483337"/>
    </source>
</evidence>
<dbReference type="EMBL" id="CP150886">
    <property type="protein sequence ID" value="WZB89819.1"/>
    <property type="molecule type" value="Genomic_DNA"/>
</dbReference>
<name>A0ABZ2UWX1_9CYAN</name>
<proteinExistence type="predicted"/>
<dbReference type="RefSeq" id="WP_353932714.1">
    <property type="nucleotide sequence ID" value="NZ_CP150886.1"/>
</dbReference>
<keyword evidence="2" id="KW-1185">Reference proteome</keyword>
<organism evidence="1 2">
    <name type="scientific">Okeanomitos corallinicola TIOX110</name>
    <dbReference type="NCBI Taxonomy" id="3133117"/>
    <lineage>
        <taxon>Bacteria</taxon>
        <taxon>Bacillati</taxon>
        <taxon>Cyanobacteriota</taxon>
        <taxon>Cyanophyceae</taxon>
        <taxon>Nostocales</taxon>
        <taxon>Aphanizomenonaceae</taxon>
        <taxon>Okeanomitos</taxon>
    </lineage>
</organism>
<reference evidence="1 2" key="1">
    <citation type="submission" date="2024-04" db="EMBL/GenBank/DDBJ databases">
        <title>Okeanomitos corallinicola gen. &amp; sp. nov. (Nostocales, Cyanobacteria), a new toxic marine heterocyst-forming cyanobacterium from a coral reef.</title>
        <authorList>
            <person name="Li H."/>
            <person name="Li R."/>
            <person name="Kang J."/>
            <person name="Hii K.S."/>
            <person name="Mohamed H.F."/>
            <person name="Xu X."/>
            <person name="Luo Z."/>
        </authorList>
    </citation>
    <scope>NUCLEOTIDE SEQUENCE [LARGE SCALE GENOMIC DNA]</scope>
    <source>
        <strain evidence="1 2">TIOX110</strain>
    </source>
</reference>
<gene>
    <name evidence="1" type="ORF">WJM97_09055</name>
</gene>